<keyword evidence="5" id="KW-0732">Signal</keyword>
<dbReference type="Gene3D" id="3.10.130.10">
    <property type="entry name" value="Ribonuclease A-like domain"/>
    <property type="match status" value="1"/>
</dbReference>
<evidence type="ECO:0000256" key="7">
    <source>
        <dbReference type="ARBA" id="ARBA00022801"/>
    </source>
</evidence>
<organism evidence="12 13">
    <name type="scientific">Bos indicus x Bos taurus</name>
    <name type="common">Hybrid cattle</name>
    <dbReference type="NCBI Taxonomy" id="30522"/>
    <lineage>
        <taxon>Eukaryota</taxon>
        <taxon>Metazoa</taxon>
        <taxon>Chordata</taxon>
        <taxon>Craniata</taxon>
        <taxon>Vertebrata</taxon>
        <taxon>Euteleostomi</taxon>
        <taxon>Mammalia</taxon>
        <taxon>Eutheria</taxon>
        <taxon>Laurasiatheria</taxon>
        <taxon>Artiodactyla</taxon>
        <taxon>Ruminantia</taxon>
        <taxon>Pecora</taxon>
        <taxon>Bovidae</taxon>
        <taxon>Bovinae</taxon>
        <taxon>Bos</taxon>
    </lineage>
</organism>
<dbReference type="GO" id="GO:0004519">
    <property type="term" value="F:endonuclease activity"/>
    <property type="evidence" value="ECO:0007669"/>
    <property type="project" value="UniProtKB-KW"/>
</dbReference>
<dbReference type="PROSITE" id="PS00127">
    <property type="entry name" value="RNASE_PANCREATIC"/>
    <property type="match status" value="1"/>
</dbReference>
<dbReference type="PANTHER" id="PTHR11437">
    <property type="entry name" value="RIBONUCLEASE"/>
    <property type="match status" value="1"/>
</dbReference>
<dbReference type="AlphaFoldDB" id="A0A4W2GH19"/>
<keyword evidence="9" id="KW-0325">Glycoprotein</keyword>
<evidence type="ECO:0000259" key="11">
    <source>
        <dbReference type="SMART" id="SM00092"/>
    </source>
</evidence>
<comment type="subcellular location">
    <subcellularLocation>
        <location evidence="1">Secreted</location>
    </subcellularLocation>
</comment>
<feature type="domain" description="Ribonuclease A-domain" evidence="11">
    <location>
        <begin position="57"/>
        <end position="168"/>
    </location>
</feature>
<dbReference type="InterPro" id="IPR023412">
    <property type="entry name" value="RNaseA_domain"/>
</dbReference>
<reference evidence="13" key="1">
    <citation type="submission" date="2018-11" db="EMBL/GenBank/DDBJ databases">
        <title>Haplotype-resolved cattle genomes.</title>
        <authorList>
            <person name="Low W.Y."/>
            <person name="Tearle R."/>
            <person name="Bickhart D.M."/>
            <person name="Rosen B.D."/>
            <person name="Koren S."/>
            <person name="Rhie A."/>
            <person name="Hiendleder S."/>
            <person name="Phillippy A.M."/>
            <person name="Smith T.P.L."/>
            <person name="Williams J.L."/>
        </authorList>
    </citation>
    <scope>NUCLEOTIDE SEQUENCE [LARGE SCALE GENOMIC DNA]</scope>
</reference>
<dbReference type="PRINTS" id="PR00794">
    <property type="entry name" value="RIBONUCLEASE"/>
</dbReference>
<evidence type="ECO:0000256" key="2">
    <source>
        <dbReference type="ARBA" id="ARBA00005600"/>
    </source>
</evidence>
<dbReference type="InterPro" id="IPR023411">
    <property type="entry name" value="RNaseA_AS"/>
</dbReference>
<comment type="similarity">
    <text evidence="2 10">Belongs to the pancreatic ribonuclease family.</text>
</comment>
<keyword evidence="7 10" id="KW-0378">Hydrolase</keyword>
<dbReference type="GO" id="GO:0002227">
    <property type="term" value="P:innate immune response in mucosa"/>
    <property type="evidence" value="ECO:0007669"/>
    <property type="project" value="TreeGrafter"/>
</dbReference>
<sequence>MGVHQLPLSPRTFSWICSHRSHSRGNMVPIQQDSRLCLILLLGLLGMVISLHAQPGTLTRAQWFEIQHINMAHPQCNAAMRVVNGYRMVCKNKNTFLHRTFAYVAGICNTPNVTCSKPGRMNCHNSSVQVPITYCNLTRPALNYTNCNTNRQGHGGSSSLPVTTDHLGTVPGTLWFQFTWITSSKFGVSTLACAYLPSPMVIAAVLSPDLPGRPASVLMAPAPLCPLSFAQLKLHMYPQ</sequence>
<dbReference type="GO" id="GO:0004540">
    <property type="term" value="F:RNA nuclease activity"/>
    <property type="evidence" value="ECO:0007669"/>
    <property type="project" value="TreeGrafter"/>
</dbReference>
<reference evidence="12" key="2">
    <citation type="submission" date="2025-08" db="UniProtKB">
        <authorList>
            <consortium name="Ensembl"/>
        </authorList>
    </citation>
    <scope>IDENTIFICATION</scope>
</reference>
<dbReference type="SUPFAM" id="SSF54076">
    <property type="entry name" value="RNase A-like"/>
    <property type="match status" value="1"/>
</dbReference>
<evidence type="ECO:0000256" key="9">
    <source>
        <dbReference type="ARBA" id="ARBA00023180"/>
    </source>
</evidence>
<dbReference type="GO" id="GO:0016787">
    <property type="term" value="F:hydrolase activity"/>
    <property type="evidence" value="ECO:0007669"/>
    <property type="project" value="UniProtKB-KW"/>
</dbReference>
<proteinExistence type="inferred from homology"/>
<dbReference type="Pfam" id="PF00074">
    <property type="entry name" value="RnaseA"/>
    <property type="match status" value="1"/>
</dbReference>
<dbReference type="CDD" id="cd06265">
    <property type="entry name" value="RNase_A_canonical"/>
    <property type="match status" value="1"/>
</dbReference>
<dbReference type="InterPro" id="IPR036816">
    <property type="entry name" value="RNaseA-like_dom_sf"/>
</dbReference>
<evidence type="ECO:0000256" key="1">
    <source>
        <dbReference type="ARBA" id="ARBA00004613"/>
    </source>
</evidence>
<evidence type="ECO:0000256" key="10">
    <source>
        <dbReference type="RuleBase" id="RU000651"/>
    </source>
</evidence>
<dbReference type="InterPro" id="IPR001427">
    <property type="entry name" value="RNaseA"/>
</dbReference>
<evidence type="ECO:0000256" key="3">
    <source>
        <dbReference type="ARBA" id="ARBA00022525"/>
    </source>
</evidence>
<dbReference type="GO" id="GO:0003676">
    <property type="term" value="F:nucleic acid binding"/>
    <property type="evidence" value="ECO:0007669"/>
    <property type="project" value="InterPro"/>
</dbReference>
<dbReference type="Proteomes" id="UP000429181">
    <property type="component" value="Unassembled WGS sequence"/>
</dbReference>
<name>A0A4W2GH19_BOBOX</name>
<protein>
    <recommendedName>
        <fullName evidence="11">Ribonuclease A-domain domain-containing protein</fullName>
    </recommendedName>
</protein>
<accession>A0A4W2GH19</accession>
<keyword evidence="6 10" id="KW-0255">Endonuclease</keyword>
<evidence type="ECO:0000256" key="8">
    <source>
        <dbReference type="ARBA" id="ARBA00023157"/>
    </source>
</evidence>
<keyword evidence="3" id="KW-0964">Secreted</keyword>
<evidence type="ECO:0000256" key="6">
    <source>
        <dbReference type="ARBA" id="ARBA00022759"/>
    </source>
</evidence>
<dbReference type="GO" id="GO:0005615">
    <property type="term" value="C:extracellular space"/>
    <property type="evidence" value="ECO:0007669"/>
    <property type="project" value="TreeGrafter"/>
</dbReference>
<dbReference type="GO" id="GO:0050830">
    <property type="term" value="P:defense response to Gram-positive bacterium"/>
    <property type="evidence" value="ECO:0007669"/>
    <property type="project" value="TreeGrafter"/>
</dbReference>
<evidence type="ECO:0000256" key="4">
    <source>
        <dbReference type="ARBA" id="ARBA00022722"/>
    </source>
</evidence>
<keyword evidence="4 10" id="KW-0540">Nuclease</keyword>
<dbReference type="Ensembl" id="ENSBIXT00005048674.1">
    <property type="protein sequence ID" value="ENSBIXP00005017322.1"/>
    <property type="gene ID" value="ENSBIXG00005020809.1"/>
</dbReference>
<keyword evidence="8" id="KW-1015">Disulfide bond</keyword>
<evidence type="ECO:0000256" key="5">
    <source>
        <dbReference type="ARBA" id="ARBA00022729"/>
    </source>
</evidence>
<evidence type="ECO:0000313" key="12">
    <source>
        <dbReference type="Ensembl" id="ENSBIXP00005017322.1"/>
    </source>
</evidence>
<dbReference type="GeneTree" id="ENSGT00940000162253"/>
<dbReference type="GO" id="GO:0006935">
    <property type="term" value="P:chemotaxis"/>
    <property type="evidence" value="ECO:0007669"/>
    <property type="project" value="TreeGrafter"/>
</dbReference>
<evidence type="ECO:0000313" key="13">
    <source>
        <dbReference type="Proteomes" id="UP000429181"/>
    </source>
</evidence>
<dbReference type="PANTHER" id="PTHR11437:SF3">
    <property type="entry name" value="EOSINOPHIL CATIONIC PROTEIN"/>
    <property type="match status" value="1"/>
</dbReference>
<dbReference type="SMART" id="SM00092">
    <property type="entry name" value="RNAse_Pc"/>
    <property type="match status" value="1"/>
</dbReference>